<name>A0ABV5PDU1_STRCM</name>
<reference evidence="1 2" key="1">
    <citation type="submission" date="2024-09" db="EMBL/GenBank/DDBJ databases">
        <authorList>
            <person name="Sun Q."/>
            <person name="Mori K."/>
        </authorList>
    </citation>
    <scope>NUCLEOTIDE SEQUENCE [LARGE SCALE GENOMIC DNA]</scope>
    <source>
        <strain evidence="1 2">JCM 4362</strain>
    </source>
</reference>
<accession>A0ABV5PDU1</accession>
<organism evidence="1 2">
    <name type="scientific">Streptomyces cremeus</name>
    <dbReference type="NCBI Taxonomy" id="66881"/>
    <lineage>
        <taxon>Bacteria</taxon>
        <taxon>Bacillati</taxon>
        <taxon>Actinomycetota</taxon>
        <taxon>Actinomycetes</taxon>
        <taxon>Kitasatosporales</taxon>
        <taxon>Streptomycetaceae</taxon>
        <taxon>Streptomyces</taxon>
    </lineage>
</organism>
<evidence type="ECO:0000313" key="2">
    <source>
        <dbReference type="Proteomes" id="UP001589718"/>
    </source>
</evidence>
<dbReference type="EMBL" id="JBHMCR010000008">
    <property type="protein sequence ID" value="MFB9521365.1"/>
    <property type="molecule type" value="Genomic_DNA"/>
</dbReference>
<sequence>MAVAVHGTLRLHEWLGQAYADHDLDEDVFSLAVTRAAAYGWSLPESTARPRLDGARWDLVDTEQDWSQDERPRQIARLTVHPTTGLTGQQLPVLPMTRVLCDVLARVGHLDFTGLRTHAPLGLALADGFQWAREARWFALAPPGDRAGIRLTITLDGRPITDGMASELLDRIVEYSWDLLDLTLGPLRTEPVSLTGSCPQWAPDTAAWIIEIALASLHTMGLIGHADLAIDRAAAAR</sequence>
<dbReference type="Proteomes" id="UP001589718">
    <property type="component" value="Unassembled WGS sequence"/>
</dbReference>
<protein>
    <submittedName>
        <fullName evidence="1">Uncharacterized protein</fullName>
    </submittedName>
</protein>
<comment type="caution">
    <text evidence="1">The sequence shown here is derived from an EMBL/GenBank/DDBJ whole genome shotgun (WGS) entry which is preliminary data.</text>
</comment>
<proteinExistence type="predicted"/>
<keyword evidence="2" id="KW-1185">Reference proteome</keyword>
<dbReference type="RefSeq" id="WP_345227120.1">
    <property type="nucleotide sequence ID" value="NZ_BAAAXE010000014.1"/>
</dbReference>
<evidence type="ECO:0000313" key="1">
    <source>
        <dbReference type="EMBL" id="MFB9521365.1"/>
    </source>
</evidence>
<gene>
    <name evidence="1" type="ORF">ACFFTU_15580</name>
</gene>